<dbReference type="Pfam" id="PF21251">
    <property type="entry name" value="Ribosomal_uS5m_N"/>
    <property type="match status" value="1"/>
</dbReference>
<accession>A0A915D7Z2</accession>
<dbReference type="InterPro" id="IPR011990">
    <property type="entry name" value="TPR-like_helical_dom_sf"/>
</dbReference>
<dbReference type="PANTHER" id="PTHR11102:SF147">
    <property type="entry name" value="SEL1L ADAPTOR SUBUNIT OF ERAD E3 UBIQUITIN LIGASE"/>
    <property type="match status" value="1"/>
</dbReference>
<dbReference type="InterPro" id="IPR048584">
    <property type="entry name" value="Ribosomal_uS5m_N"/>
</dbReference>
<reference evidence="9" key="1">
    <citation type="submission" date="2022-11" db="UniProtKB">
        <authorList>
            <consortium name="WormBaseParasite"/>
        </authorList>
    </citation>
    <scope>IDENTIFICATION</scope>
</reference>
<dbReference type="Pfam" id="PF03719">
    <property type="entry name" value="Ribosomal_S5_C"/>
    <property type="match status" value="1"/>
</dbReference>
<evidence type="ECO:0000313" key="9">
    <source>
        <dbReference type="WBParaSite" id="jg16428.2"/>
    </source>
</evidence>
<sequence length="1087" mass="122536">MRHRSIHIFHLFIILLVIPQSIALDRSNEDNVVLLNDDGEIENDQPVSKVPEDVSDEYIDKMVHSNDGTDKDGASAQSSPFEEFVTEKRGPGNLDPKADALYNSALEILSRKRWSDIGQRDLRGAYMDLEEAAQLKHPDAEKILAFSYLFGDYRWSISEATQIFEKLAAQGSADGHLGLGFLYSTGVGLGYRYGYGVSTTQSCETSLMWYRKVAEKVASKVKLTGSASVQRIRIPDEIESSSTTGTLLDSNVFSYYKYLAETGDMQAILGLAQLYLTGGKAADAGNTQAYGYLGKMYLEGTSATPQNNVTAFQYFKKAADKGNAVGQSGLGMMFLYGYGVKTDPHKALKLFTLAAEQGLADAQLHLGQMHFQGLGVKRDFKQALKYFQLASQSGHILAVYNLAQMHSKGTGVMRNCQVHGCLPKVPSGSVDEAAFRYLFLAEFGYEAAQTNFAYLMDQEDSRLFAQEEAYHRALLSWQRAANQDYPVARVKLGDYKYYGLGTAVDLPEAANHYKIAATSHQNAQAMFNLGYMHEHGLGVNKDLHLAKRYYDLAAETSTEAFVPVALALVKLKAEFLLENSLGLFTGLAMKNGSPLELFRNWEFLDTYLGPDWDLYLMSLLFGLIVWMGYRRGHGYGRTVGIPLQDSENSQELFLALYCRNIKDQWAVNTTMAFSGLCYTQVRNAVNFFGRYRQDQLWKTIQSVSSTGRKKGRQGTRQKKKPIEQFYDIGRTSPMKIRFPGLDGRVDQEPVEPIQIDKEKGEKLQDLNSQIREKLEAMKDPPKRRPRERLFPLERGFSGQKMMGQKLGPPPKYGDVDFEGFETYCIQISRTAKMTKCIGRVARMKAFVITGMEKEYSALVKALPLCSRPMMLSTIYHDFFAESRNCRIFAQRCAEGYGIVAHPRLIKMCELVGIKDIYVKVEGSTDKYKSLIFAFATGLLNQETFEELAERKRMHVVELKAGNQYLPKIVASPKTAPVIRGHQLTPDDRRKLDTFYGEGRMPLKQQPRTPFYGNSTRHLFAEWRKHPYRNVEKVMIRLLADGTVNRWTRTERLRHAKIQFRKVMSGEKPMPMGIGLGDVVARPEKPAS</sequence>
<comment type="similarity">
    <text evidence="1">Belongs to the universal ribosomal protein uS5 family.</text>
</comment>
<evidence type="ECO:0000256" key="2">
    <source>
        <dbReference type="ARBA" id="ARBA00022980"/>
    </source>
</evidence>
<dbReference type="InterPro" id="IPR014721">
    <property type="entry name" value="Ribsml_uS5_D2-typ_fold_subgr"/>
</dbReference>
<evidence type="ECO:0000313" key="8">
    <source>
        <dbReference type="Proteomes" id="UP000887574"/>
    </source>
</evidence>
<keyword evidence="2" id="KW-0689">Ribosomal protein</keyword>
<dbReference type="InterPro" id="IPR006597">
    <property type="entry name" value="Sel1-like"/>
</dbReference>
<evidence type="ECO:0000256" key="5">
    <source>
        <dbReference type="SAM" id="SignalP"/>
    </source>
</evidence>
<dbReference type="InterPro" id="IPR020568">
    <property type="entry name" value="Ribosomal_Su5_D2-typ_SF"/>
</dbReference>
<dbReference type="SUPFAM" id="SSF54211">
    <property type="entry name" value="Ribosomal protein S5 domain 2-like"/>
    <property type="match status" value="1"/>
</dbReference>
<dbReference type="Pfam" id="PF08238">
    <property type="entry name" value="Sel1"/>
    <property type="match status" value="8"/>
</dbReference>
<dbReference type="GO" id="GO:0036503">
    <property type="term" value="P:ERAD pathway"/>
    <property type="evidence" value="ECO:0007669"/>
    <property type="project" value="TreeGrafter"/>
</dbReference>
<proteinExistence type="inferred from homology"/>
<dbReference type="FunFam" id="3.30.230.10:FF:000002">
    <property type="entry name" value="30S ribosomal protein S5"/>
    <property type="match status" value="1"/>
</dbReference>
<dbReference type="InterPro" id="IPR050767">
    <property type="entry name" value="Sel1_AlgK"/>
</dbReference>
<dbReference type="AlphaFoldDB" id="A0A915D7Z2"/>
<dbReference type="GO" id="GO:0006412">
    <property type="term" value="P:translation"/>
    <property type="evidence" value="ECO:0007669"/>
    <property type="project" value="InterPro"/>
</dbReference>
<feature type="signal peptide" evidence="5">
    <location>
        <begin position="1"/>
        <end position="23"/>
    </location>
</feature>
<feature type="domain" description="Small ribosomal subunit protein uS5 C-terminal" evidence="6">
    <location>
        <begin position="884"/>
        <end position="950"/>
    </location>
</feature>
<dbReference type="Proteomes" id="UP000887574">
    <property type="component" value="Unplaced"/>
</dbReference>
<feature type="domain" description="Small ribosomal subunit protein uS5m N-terminal" evidence="7">
    <location>
        <begin position="687"/>
        <end position="809"/>
    </location>
</feature>
<dbReference type="GO" id="GO:0005789">
    <property type="term" value="C:endoplasmic reticulum membrane"/>
    <property type="evidence" value="ECO:0007669"/>
    <property type="project" value="TreeGrafter"/>
</dbReference>
<evidence type="ECO:0000256" key="3">
    <source>
        <dbReference type="ARBA" id="ARBA00023274"/>
    </source>
</evidence>
<dbReference type="SMART" id="SM00671">
    <property type="entry name" value="SEL1"/>
    <property type="match status" value="7"/>
</dbReference>
<dbReference type="GO" id="GO:0003735">
    <property type="term" value="F:structural constituent of ribosome"/>
    <property type="evidence" value="ECO:0007669"/>
    <property type="project" value="InterPro"/>
</dbReference>
<feature type="chain" id="PRO_5037355046" evidence="5">
    <location>
        <begin position="24"/>
        <end position="1087"/>
    </location>
</feature>
<name>A0A915D7Z2_9BILA</name>
<evidence type="ECO:0000259" key="7">
    <source>
        <dbReference type="Pfam" id="PF21251"/>
    </source>
</evidence>
<dbReference type="InterPro" id="IPR005324">
    <property type="entry name" value="Ribosomal_uS5_C"/>
</dbReference>
<keyword evidence="8" id="KW-1185">Reference proteome</keyword>
<dbReference type="WBParaSite" id="jg16428.2">
    <property type="protein sequence ID" value="jg16428.2"/>
    <property type="gene ID" value="jg16428"/>
</dbReference>
<comment type="similarity">
    <text evidence="4">Belongs to the sel-1 family.</text>
</comment>
<dbReference type="GO" id="GO:1990904">
    <property type="term" value="C:ribonucleoprotein complex"/>
    <property type="evidence" value="ECO:0007669"/>
    <property type="project" value="UniProtKB-KW"/>
</dbReference>
<keyword evidence="3" id="KW-0687">Ribonucleoprotein</keyword>
<dbReference type="Gene3D" id="1.25.40.10">
    <property type="entry name" value="Tetratricopeptide repeat domain"/>
    <property type="match status" value="3"/>
</dbReference>
<dbReference type="SUPFAM" id="SSF81901">
    <property type="entry name" value="HCP-like"/>
    <property type="match status" value="3"/>
</dbReference>
<evidence type="ECO:0000256" key="4">
    <source>
        <dbReference type="ARBA" id="ARBA00038101"/>
    </source>
</evidence>
<dbReference type="Gene3D" id="3.30.230.10">
    <property type="match status" value="1"/>
</dbReference>
<evidence type="ECO:0000256" key="1">
    <source>
        <dbReference type="ARBA" id="ARBA00008945"/>
    </source>
</evidence>
<evidence type="ECO:0000259" key="6">
    <source>
        <dbReference type="Pfam" id="PF03719"/>
    </source>
</evidence>
<protein>
    <submittedName>
        <fullName evidence="9">Ribosomal protein S5 C-terminal domain-containing protein</fullName>
    </submittedName>
</protein>
<keyword evidence="5" id="KW-0732">Signal</keyword>
<dbReference type="GO" id="GO:0005840">
    <property type="term" value="C:ribosome"/>
    <property type="evidence" value="ECO:0007669"/>
    <property type="project" value="UniProtKB-KW"/>
</dbReference>
<dbReference type="PANTHER" id="PTHR11102">
    <property type="entry name" value="SEL-1-LIKE PROTEIN"/>
    <property type="match status" value="1"/>
</dbReference>
<organism evidence="8 9">
    <name type="scientific">Ditylenchus dipsaci</name>
    <dbReference type="NCBI Taxonomy" id="166011"/>
    <lineage>
        <taxon>Eukaryota</taxon>
        <taxon>Metazoa</taxon>
        <taxon>Ecdysozoa</taxon>
        <taxon>Nematoda</taxon>
        <taxon>Chromadorea</taxon>
        <taxon>Rhabditida</taxon>
        <taxon>Tylenchina</taxon>
        <taxon>Tylenchomorpha</taxon>
        <taxon>Sphaerularioidea</taxon>
        <taxon>Anguinidae</taxon>
        <taxon>Anguininae</taxon>
        <taxon>Ditylenchus</taxon>
    </lineage>
</organism>